<reference evidence="1" key="1">
    <citation type="journal article" date="2014" name="Front. Microbiol.">
        <title>High frequency of phylogenetically diverse reductive dehalogenase-homologous genes in deep subseafloor sedimentary metagenomes.</title>
        <authorList>
            <person name="Kawai M."/>
            <person name="Futagami T."/>
            <person name="Toyoda A."/>
            <person name="Takaki Y."/>
            <person name="Nishi S."/>
            <person name="Hori S."/>
            <person name="Arai W."/>
            <person name="Tsubouchi T."/>
            <person name="Morono Y."/>
            <person name="Uchiyama I."/>
            <person name="Ito T."/>
            <person name="Fujiyama A."/>
            <person name="Inagaki F."/>
            <person name="Takami H."/>
        </authorList>
    </citation>
    <scope>NUCLEOTIDE SEQUENCE</scope>
    <source>
        <strain evidence="1">Expedition CK06-06</strain>
    </source>
</reference>
<organism evidence="1">
    <name type="scientific">marine sediment metagenome</name>
    <dbReference type="NCBI Taxonomy" id="412755"/>
    <lineage>
        <taxon>unclassified sequences</taxon>
        <taxon>metagenomes</taxon>
        <taxon>ecological metagenomes</taxon>
    </lineage>
</organism>
<feature type="non-terminal residue" evidence="1">
    <location>
        <position position="1"/>
    </location>
</feature>
<accession>X1V911</accession>
<proteinExistence type="predicted"/>
<sequence>HGINIYGKNNALTTRATKTGTIQCYVGADGKLYAGAGAVILDRTGIHIRGEFLKVYDSGGTRRGTISGDSVSLVIAGYGAGARVKLVGKLTNTAGWESNVIPDLDDTRDLGSSSRSWRKLFINEIDLTAPNTGVYFEYAKHLQITRQDYITSPLERDFCHQAYGGQELSVYSNGAWRSNA</sequence>
<dbReference type="AlphaFoldDB" id="X1V911"/>
<name>X1V911_9ZZZZ</name>
<gene>
    <name evidence="1" type="ORF">S12H4_43628</name>
</gene>
<evidence type="ECO:0000313" key="1">
    <source>
        <dbReference type="EMBL" id="GAJ09391.1"/>
    </source>
</evidence>
<dbReference type="EMBL" id="BARW01026796">
    <property type="protein sequence ID" value="GAJ09391.1"/>
    <property type="molecule type" value="Genomic_DNA"/>
</dbReference>
<comment type="caution">
    <text evidence="1">The sequence shown here is derived from an EMBL/GenBank/DDBJ whole genome shotgun (WGS) entry which is preliminary data.</text>
</comment>
<protein>
    <submittedName>
        <fullName evidence="1">Uncharacterized protein</fullName>
    </submittedName>
</protein>